<feature type="transmembrane region" description="Helical" evidence="6">
    <location>
        <begin position="239"/>
        <end position="261"/>
    </location>
</feature>
<dbReference type="InterPro" id="IPR003439">
    <property type="entry name" value="ABC_transporter-like_ATP-bd"/>
</dbReference>
<keyword evidence="2" id="KW-0813">Transport</keyword>
<protein>
    <recommendedName>
        <fullName evidence="11">ABC transporter domain-containing protein</fullName>
    </recommendedName>
</protein>
<dbReference type="SUPFAM" id="SSF52540">
    <property type="entry name" value="P-loop containing nucleoside triphosphate hydrolases"/>
    <property type="match status" value="1"/>
</dbReference>
<feature type="domain" description="ABC-2 type transporter transmembrane" evidence="8">
    <location>
        <begin position="222"/>
        <end position="292"/>
    </location>
</feature>
<dbReference type="InterPro" id="IPR027417">
    <property type="entry name" value="P-loop_NTPase"/>
</dbReference>
<feature type="transmembrane region" description="Helical" evidence="6">
    <location>
        <begin position="273"/>
        <end position="289"/>
    </location>
</feature>
<gene>
    <name evidence="9" type="ORF">CC80DRAFT_509783</name>
</gene>
<dbReference type="Pfam" id="PF00005">
    <property type="entry name" value="ABC_tran"/>
    <property type="match status" value="1"/>
</dbReference>
<keyword evidence="5 6" id="KW-0472">Membrane</keyword>
<feature type="domain" description="ABC transporter" evidence="7">
    <location>
        <begin position="12"/>
        <end position="63"/>
    </location>
</feature>
<evidence type="ECO:0000256" key="1">
    <source>
        <dbReference type="ARBA" id="ARBA00004141"/>
    </source>
</evidence>
<keyword evidence="10" id="KW-1185">Reference proteome</keyword>
<dbReference type="PANTHER" id="PTHR19241">
    <property type="entry name" value="ATP-BINDING CASSETTE TRANSPORTER"/>
    <property type="match status" value="1"/>
</dbReference>
<evidence type="ECO:0000313" key="10">
    <source>
        <dbReference type="Proteomes" id="UP000800035"/>
    </source>
</evidence>
<dbReference type="Proteomes" id="UP000800035">
    <property type="component" value="Unassembled WGS sequence"/>
</dbReference>
<evidence type="ECO:0000256" key="6">
    <source>
        <dbReference type="SAM" id="Phobius"/>
    </source>
</evidence>
<proteinExistence type="predicted"/>
<accession>A0A6A5TI10</accession>
<dbReference type="GO" id="GO:0140359">
    <property type="term" value="F:ABC-type transporter activity"/>
    <property type="evidence" value="ECO:0007669"/>
    <property type="project" value="InterPro"/>
</dbReference>
<evidence type="ECO:0000256" key="5">
    <source>
        <dbReference type="ARBA" id="ARBA00023136"/>
    </source>
</evidence>
<dbReference type="GO" id="GO:0016887">
    <property type="term" value="F:ATP hydrolysis activity"/>
    <property type="evidence" value="ECO:0007669"/>
    <property type="project" value="InterPro"/>
</dbReference>
<dbReference type="Pfam" id="PF01061">
    <property type="entry name" value="ABC2_membrane"/>
    <property type="match status" value="1"/>
</dbReference>
<evidence type="ECO:0000256" key="2">
    <source>
        <dbReference type="ARBA" id="ARBA00022448"/>
    </source>
</evidence>
<keyword evidence="3 6" id="KW-0812">Transmembrane</keyword>
<evidence type="ECO:0000256" key="4">
    <source>
        <dbReference type="ARBA" id="ARBA00022989"/>
    </source>
</evidence>
<dbReference type="OrthoDB" id="3852093at2759"/>
<evidence type="ECO:0008006" key="11">
    <source>
        <dbReference type="Google" id="ProtNLM"/>
    </source>
</evidence>
<dbReference type="EMBL" id="ML977026">
    <property type="protein sequence ID" value="KAF1950446.1"/>
    <property type="molecule type" value="Genomic_DNA"/>
</dbReference>
<evidence type="ECO:0000313" key="9">
    <source>
        <dbReference type="EMBL" id="KAF1950446.1"/>
    </source>
</evidence>
<sequence>MTRREYVRHMSEKTLSLFNLSNAKNTPIGNATIRGISGGEKRRVTIAEAFLSFAPVQFWDNTTRGLDSATALFKQRVSFHESIPGLTGNSAVLRQSHVIVLYEGRQIFFGTWSDALDYFHDLGFERPPWLTTGDFLTALTNPPQARQFTRPDYIGMVPVTADGFATSWHQSIERQKILQQISDVCDEYRSTTEGLKELRTSRSLERHLGLGKRSPFTIPISQQIAICLIRGFQRLRNNLAVPISYVIGNVVMAAVVGSVFIDLGDTANDVTRRTVLLFFAVLINAFMSAQEV</sequence>
<dbReference type="Gene3D" id="3.40.50.300">
    <property type="entry name" value="P-loop containing nucleotide triphosphate hydrolases"/>
    <property type="match status" value="1"/>
</dbReference>
<evidence type="ECO:0000259" key="7">
    <source>
        <dbReference type="Pfam" id="PF00005"/>
    </source>
</evidence>
<evidence type="ECO:0000259" key="8">
    <source>
        <dbReference type="Pfam" id="PF01061"/>
    </source>
</evidence>
<organism evidence="9 10">
    <name type="scientific">Byssothecium circinans</name>
    <dbReference type="NCBI Taxonomy" id="147558"/>
    <lineage>
        <taxon>Eukaryota</taxon>
        <taxon>Fungi</taxon>
        <taxon>Dikarya</taxon>
        <taxon>Ascomycota</taxon>
        <taxon>Pezizomycotina</taxon>
        <taxon>Dothideomycetes</taxon>
        <taxon>Pleosporomycetidae</taxon>
        <taxon>Pleosporales</taxon>
        <taxon>Massarineae</taxon>
        <taxon>Massarinaceae</taxon>
        <taxon>Byssothecium</taxon>
    </lineage>
</organism>
<dbReference type="GO" id="GO:0016020">
    <property type="term" value="C:membrane"/>
    <property type="evidence" value="ECO:0007669"/>
    <property type="project" value="UniProtKB-SubCell"/>
</dbReference>
<dbReference type="AlphaFoldDB" id="A0A6A5TI10"/>
<dbReference type="InterPro" id="IPR013525">
    <property type="entry name" value="ABC2_TM"/>
</dbReference>
<reference evidence="9" key="1">
    <citation type="journal article" date="2020" name="Stud. Mycol.">
        <title>101 Dothideomycetes genomes: a test case for predicting lifestyles and emergence of pathogens.</title>
        <authorList>
            <person name="Haridas S."/>
            <person name="Albert R."/>
            <person name="Binder M."/>
            <person name="Bloem J."/>
            <person name="Labutti K."/>
            <person name="Salamov A."/>
            <person name="Andreopoulos B."/>
            <person name="Baker S."/>
            <person name="Barry K."/>
            <person name="Bills G."/>
            <person name="Bluhm B."/>
            <person name="Cannon C."/>
            <person name="Castanera R."/>
            <person name="Culley D."/>
            <person name="Daum C."/>
            <person name="Ezra D."/>
            <person name="Gonzalez J."/>
            <person name="Henrissat B."/>
            <person name="Kuo A."/>
            <person name="Liang C."/>
            <person name="Lipzen A."/>
            <person name="Lutzoni F."/>
            <person name="Magnuson J."/>
            <person name="Mondo S."/>
            <person name="Nolan M."/>
            <person name="Ohm R."/>
            <person name="Pangilinan J."/>
            <person name="Park H.-J."/>
            <person name="Ramirez L."/>
            <person name="Alfaro M."/>
            <person name="Sun H."/>
            <person name="Tritt A."/>
            <person name="Yoshinaga Y."/>
            <person name="Zwiers L.-H."/>
            <person name="Turgeon B."/>
            <person name="Goodwin S."/>
            <person name="Spatafora J."/>
            <person name="Crous P."/>
            <person name="Grigoriev I."/>
        </authorList>
    </citation>
    <scope>NUCLEOTIDE SEQUENCE</scope>
    <source>
        <strain evidence="9">CBS 675.92</strain>
    </source>
</reference>
<keyword evidence="4 6" id="KW-1133">Transmembrane helix</keyword>
<evidence type="ECO:0000256" key="3">
    <source>
        <dbReference type="ARBA" id="ARBA00022692"/>
    </source>
</evidence>
<name>A0A6A5TI10_9PLEO</name>
<comment type="subcellular location">
    <subcellularLocation>
        <location evidence="1">Membrane</location>
        <topology evidence="1">Multi-pass membrane protein</topology>
    </subcellularLocation>
</comment>
<dbReference type="GO" id="GO:0005524">
    <property type="term" value="F:ATP binding"/>
    <property type="evidence" value="ECO:0007669"/>
    <property type="project" value="InterPro"/>
</dbReference>